<gene>
    <name evidence="3" type="ORF">OKIT_1289</name>
</gene>
<evidence type="ECO:0000313" key="4">
    <source>
        <dbReference type="Proteomes" id="UP000004959"/>
    </source>
</evidence>
<proteinExistence type="predicted"/>
<dbReference type="InterPro" id="IPR008254">
    <property type="entry name" value="Flavodoxin/NO_synth"/>
</dbReference>
<dbReference type="EMBL" id="AFVZ01000001">
    <property type="protein sequence ID" value="EHN59372.1"/>
    <property type="molecule type" value="Genomic_DNA"/>
</dbReference>
<evidence type="ECO:0000256" key="1">
    <source>
        <dbReference type="SAM" id="MobiDB-lite"/>
    </source>
</evidence>
<dbReference type="AlphaFoldDB" id="G9WGW4"/>
<dbReference type="InterPro" id="IPR029039">
    <property type="entry name" value="Flavoprotein-like_sf"/>
</dbReference>
<sequence>MKKILLAVIAAAIVIVAGVVWAMNGLRTAPQTSSSSSQMSTSSTSGSGSGTGSNQKTLIVYYSRTGNTRAVAELIQNQVGGDLFQIETKVPRPKNYRAEVNQNEQEQSDNTLPVLKSKVPNFASYDRVFIGSPTWNMALPQAVVTFLDSYNFSGKTVIPFNTNGGYGVGSVFTQIRSGAKNADRVLQGFSVEGGQETNGILLAIKGNRRVQVSKEVDSWLSRIGQNRK</sequence>
<dbReference type="GO" id="GO:0009055">
    <property type="term" value="F:electron transfer activity"/>
    <property type="evidence" value="ECO:0007669"/>
    <property type="project" value="InterPro"/>
</dbReference>
<dbReference type="GO" id="GO:0010181">
    <property type="term" value="F:FMN binding"/>
    <property type="evidence" value="ECO:0007669"/>
    <property type="project" value="InterPro"/>
</dbReference>
<feature type="region of interest" description="Disordered" evidence="1">
    <location>
        <begin position="29"/>
        <end position="52"/>
    </location>
</feature>
<comment type="caution">
    <text evidence="3">The sequence shown here is derived from an EMBL/GenBank/DDBJ whole genome shotgun (WGS) entry which is preliminary data.</text>
</comment>
<dbReference type="SUPFAM" id="SSF52218">
    <property type="entry name" value="Flavoproteins"/>
    <property type="match status" value="1"/>
</dbReference>
<dbReference type="PROSITE" id="PS00201">
    <property type="entry name" value="FLAVODOXIN"/>
    <property type="match status" value="1"/>
</dbReference>
<dbReference type="STRING" id="336988.NT96_00090"/>
<dbReference type="Gene3D" id="3.40.50.360">
    <property type="match status" value="1"/>
</dbReference>
<feature type="domain" description="Flavodoxin-like" evidence="2">
    <location>
        <begin position="57"/>
        <end position="224"/>
    </location>
</feature>
<dbReference type="GO" id="GO:0016651">
    <property type="term" value="F:oxidoreductase activity, acting on NAD(P)H"/>
    <property type="evidence" value="ECO:0007669"/>
    <property type="project" value="UniProtKB-ARBA"/>
</dbReference>
<dbReference type="Proteomes" id="UP000004959">
    <property type="component" value="Chromosome"/>
</dbReference>
<organism evidence="3 4">
    <name type="scientific">Oenococcus kitaharae DSM 17330</name>
    <dbReference type="NCBI Taxonomy" id="1045004"/>
    <lineage>
        <taxon>Bacteria</taxon>
        <taxon>Bacillati</taxon>
        <taxon>Bacillota</taxon>
        <taxon>Bacilli</taxon>
        <taxon>Lactobacillales</taxon>
        <taxon>Lactobacillaceae</taxon>
        <taxon>Oenococcus</taxon>
    </lineage>
</organism>
<dbReference type="PANTHER" id="PTHR39201:SF1">
    <property type="entry name" value="FLAVODOXIN-LIKE DOMAIN-CONTAINING PROTEIN"/>
    <property type="match status" value="1"/>
</dbReference>
<dbReference type="InterPro" id="IPR001226">
    <property type="entry name" value="Flavodoxin_CS"/>
</dbReference>
<dbReference type="Pfam" id="PF12682">
    <property type="entry name" value="Flavodoxin_4"/>
    <property type="match status" value="1"/>
</dbReference>
<dbReference type="PANTHER" id="PTHR39201">
    <property type="entry name" value="EXPORTED PROTEIN-RELATED"/>
    <property type="match status" value="1"/>
</dbReference>
<dbReference type="OrthoDB" id="9806505at2"/>
<protein>
    <submittedName>
        <fullName evidence="3">Flavodoxin</fullName>
    </submittedName>
</protein>
<keyword evidence="4" id="KW-1185">Reference proteome</keyword>
<evidence type="ECO:0000259" key="2">
    <source>
        <dbReference type="PROSITE" id="PS50902"/>
    </source>
</evidence>
<dbReference type="PATRIC" id="fig|1045004.4.peg.1264"/>
<dbReference type="PROSITE" id="PS50902">
    <property type="entry name" value="FLAVODOXIN_LIKE"/>
    <property type="match status" value="1"/>
</dbReference>
<dbReference type="RefSeq" id="WP_007746249.1">
    <property type="nucleotide sequence ID" value="NZ_CM001398.1"/>
</dbReference>
<feature type="compositionally biased region" description="Low complexity" evidence="1">
    <location>
        <begin position="32"/>
        <end position="46"/>
    </location>
</feature>
<dbReference type="HOGENOM" id="CLU_068890_0_2_9"/>
<reference evidence="3 4" key="1">
    <citation type="journal article" date="2012" name="PLoS ONE">
        <title>Functional divergence in the genus oenococcus as predicted by genome sequencing of the newly-described species, Oenococcus kitaharae.</title>
        <authorList>
            <person name="Borneman A.R."/>
            <person name="McCarthy J.M."/>
            <person name="Chambers P.J."/>
            <person name="Bartowsky E.J."/>
        </authorList>
    </citation>
    <scope>NUCLEOTIDE SEQUENCE [LARGE SCALE GENOMIC DNA]</scope>
    <source>
        <strain evidence="4">DSM17330</strain>
    </source>
</reference>
<name>G9WGW4_9LACO</name>
<accession>G9WGW4</accession>
<evidence type="ECO:0000313" key="3">
    <source>
        <dbReference type="EMBL" id="EHN59372.1"/>
    </source>
</evidence>
<dbReference type="eggNOG" id="COG0716">
    <property type="taxonomic scope" value="Bacteria"/>
</dbReference>